<dbReference type="KEGG" id="barn:D1092_06585"/>
<organism evidence="2 3">
    <name type="scientific">Bartonella krasnovii</name>
    <dbReference type="NCBI Taxonomy" id="2267275"/>
    <lineage>
        <taxon>Bacteria</taxon>
        <taxon>Pseudomonadati</taxon>
        <taxon>Pseudomonadota</taxon>
        <taxon>Alphaproteobacteria</taxon>
        <taxon>Hyphomicrobiales</taxon>
        <taxon>Bartonellaceae</taxon>
        <taxon>Bartonella</taxon>
    </lineage>
</organism>
<gene>
    <name evidence="2" type="ORF">D1092_06585</name>
</gene>
<dbReference type="OrthoDB" id="9905039at2"/>
<dbReference type="Proteomes" id="UP000321311">
    <property type="component" value="Chromosome"/>
</dbReference>
<reference evidence="3" key="1">
    <citation type="submission" date="2019-07" db="EMBL/GenBank/DDBJ databases">
        <title>Bartonella kosoyii sp. nov. and Bartonella krasnovii sp. nov., two novel members of the Bartonella elizabethae complex sensu lato, isolated from black rats and wild desert rodent-fleas.</title>
        <authorList>
            <person name="Gutierrez R."/>
            <person name="Shalit T."/>
            <person name="Markus B."/>
            <person name="Yuan C."/>
            <person name="Nachum-Biala Y."/>
            <person name="Elad D."/>
            <person name="Harrus S."/>
        </authorList>
    </citation>
    <scope>NUCLEOTIDE SEQUENCE [LARGE SCALE GENOMIC DNA]</scope>
    <source>
        <strain evidence="3">OE 1-1</strain>
    </source>
</reference>
<feature type="transmembrane region" description="Helical" evidence="1">
    <location>
        <begin position="6"/>
        <end position="30"/>
    </location>
</feature>
<dbReference type="RefSeq" id="WP_148255621.1">
    <property type="nucleotide sequence ID" value="NZ_CP031844.2"/>
</dbReference>
<dbReference type="GeneID" id="71061808"/>
<keyword evidence="1" id="KW-0472">Membrane</keyword>
<evidence type="ECO:0000256" key="1">
    <source>
        <dbReference type="SAM" id="Phobius"/>
    </source>
</evidence>
<evidence type="ECO:0000313" key="3">
    <source>
        <dbReference type="Proteomes" id="UP000321311"/>
    </source>
</evidence>
<keyword evidence="1" id="KW-1133">Transmembrane helix</keyword>
<name>A0A5B9D2L9_9HYPH</name>
<dbReference type="EMBL" id="CP031844">
    <property type="protein sequence ID" value="QEE12637.1"/>
    <property type="molecule type" value="Genomic_DNA"/>
</dbReference>
<keyword evidence="1" id="KW-0812">Transmembrane</keyword>
<dbReference type="AlphaFoldDB" id="A0A5B9D2L9"/>
<protein>
    <submittedName>
        <fullName evidence="2">Uncharacterized protein</fullName>
    </submittedName>
</protein>
<accession>A0A5B9D2L9</accession>
<sequence length="63" mass="7282">MTVLMILFVFAIIIISCVLNIAIITLYYSFLKRSKLYKKVAAELEKVIKERDAAIEGLFKKEQ</sequence>
<proteinExistence type="predicted"/>
<evidence type="ECO:0000313" key="2">
    <source>
        <dbReference type="EMBL" id="QEE12637.1"/>
    </source>
</evidence>